<evidence type="ECO:0000259" key="9">
    <source>
        <dbReference type="PROSITE" id="PS51755"/>
    </source>
</evidence>
<dbReference type="PANTHER" id="PTHR48111">
    <property type="entry name" value="REGULATOR OF RPOS"/>
    <property type="match status" value="1"/>
</dbReference>
<dbReference type="Proteomes" id="UP001595681">
    <property type="component" value="Unassembled WGS sequence"/>
</dbReference>
<keyword evidence="3" id="KW-0805">Transcription regulation</keyword>
<reference evidence="11" key="1">
    <citation type="journal article" date="2019" name="Int. J. Syst. Evol. Microbiol.">
        <title>The Global Catalogue of Microorganisms (GCM) 10K type strain sequencing project: providing services to taxonomists for standard genome sequencing and annotation.</title>
        <authorList>
            <consortium name="The Broad Institute Genomics Platform"/>
            <consortium name="The Broad Institute Genome Sequencing Center for Infectious Disease"/>
            <person name="Wu L."/>
            <person name="Ma J."/>
        </authorList>
    </citation>
    <scope>NUCLEOTIDE SEQUENCE [LARGE SCALE GENOMIC DNA]</scope>
    <source>
        <strain evidence="11">CCM 7491</strain>
    </source>
</reference>
<evidence type="ECO:0000256" key="1">
    <source>
        <dbReference type="ARBA" id="ARBA00022553"/>
    </source>
</evidence>
<feature type="DNA-binding region" description="OmpR/PhoB-type" evidence="7">
    <location>
        <begin position="134"/>
        <end position="232"/>
    </location>
</feature>
<feature type="domain" description="OmpR/PhoB-type" evidence="9">
    <location>
        <begin position="134"/>
        <end position="232"/>
    </location>
</feature>
<dbReference type="CDD" id="cd17624">
    <property type="entry name" value="REC_OmpR_PmrA-like"/>
    <property type="match status" value="1"/>
</dbReference>
<dbReference type="RefSeq" id="WP_380798513.1">
    <property type="nucleotide sequence ID" value="NZ_JBHRVU010000005.1"/>
</dbReference>
<dbReference type="CDD" id="cd00383">
    <property type="entry name" value="trans_reg_C"/>
    <property type="match status" value="1"/>
</dbReference>
<dbReference type="PROSITE" id="PS50110">
    <property type="entry name" value="RESPONSE_REGULATORY"/>
    <property type="match status" value="1"/>
</dbReference>
<evidence type="ECO:0000256" key="5">
    <source>
        <dbReference type="ARBA" id="ARBA00023163"/>
    </source>
</evidence>
<dbReference type="SUPFAM" id="SSF52172">
    <property type="entry name" value="CheY-like"/>
    <property type="match status" value="1"/>
</dbReference>
<evidence type="ECO:0000256" key="2">
    <source>
        <dbReference type="ARBA" id="ARBA00023012"/>
    </source>
</evidence>
<dbReference type="InterPro" id="IPR011006">
    <property type="entry name" value="CheY-like_superfamily"/>
</dbReference>
<dbReference type="InterPro" id="IPR001789">
    <property type="entry name" value="Sig_transdc_resp-reg_receiver"/>
</dbReference>
<dbReference type="PROSITE" id="PS51755">
    <property type="entry name" value="OMPR_PHOB"/>
    <property type="match status" value="1"/>
</dbReference>
<evidence type="ECO:0000256" key="7">
    <source>
        <dbReference type="PROSITE-ProRule" id="PRU01091"/>
    </source>
</evidence>
<dbReference type="Gene3D" id="3.40.50.2300">
    <property type="match status" value="1"/>
</dbReference>
<keyword evidence="11" id="KW-1185">Reference proteome</keyword>
<dbReference type="Gene3D" id="6.10.250.690">
    <property type="match status" value="1"/>
</dbReference>
<feature type="domain" description="Response regulatory" evidence="8">
    <location>
        <begin position="12"/>
        <end position="126"/>
    </location>
</feature>
<dbReference type="InterPro" id="IPR039420">
    <property type="entry name" value="WalR-like"/>
</dbReference>
<dbReference type="PANTHER" id="PTHR48111:SF22">
    <property type="entry name" value="REGULATOR OF RPOS"/>
    <property type="match status" value="1"/>
</dbReference>
<feature type="modified residue" description="4-aspartylphosphate" evidence="6">
    <location>
        <position position="61"/>
    </location>
</feature>
<evidence type="ECO:0000256" key="3">
    <source>
        <dbReference type="ARBA" id="ARBA00023015"/>
    </source>
</evidence>
<accession>A0ABV7NLQ6</accession>
<evidence type="ECO:0000256" key="6">
    <source>
        <dbReference type="PROSITE-ProRule" id="PRU00169"/>
    </source>
</evidence>
<evidence type="ECO:0000313" key="10">
    <source>
        <dbReference type="EMBL" id="MFC3443668.1"/>
    </source>
</evidence>
<sequence>MRVAQAAGAGLRILLVEDDPGIGRFVHRGLTAEGYAVEWQTLGKRAQARMASGQFHAAILDLGLPDADGADLCREARARGNDLPICMLTARAELEDRLDGFRCGADDYLTKPFSFEELLARLNVMVRRSLVQSRDRIVLDGLVIDLRSRSARVEEASLSLSRREFDLLHCLARQAGQVVTRGQILDEVWGQDADVTENAVDVYIGYLRKYLSAHDSAPDLSTVRGVGFVLRHRTKA</sequence>
<comment type="caution">
    <text evidence="10">The sequence shown here is derived from an EMBL/GenBank/DDBJ whole genome shotgun (WGS) entry which is preliminary data.</text>
</comment>
<keyword evidence="2" id="KW-0902">Two-component regulatory system</keyword>
<name>A0ABV7NLQ6_9SPHN</name>
<dbReference type="EMBL" id="JBHRVU010000005">
    <property type="protein sequence ID" value="MFC3443668.1"/>
    <property type="molecule type" value="Genomic_DNA"/>
</dbReference>
<dbReference type="SMART" id="SM00448">
    <property type="entry name" value="REC"/>
    <property type="match status" value="1"/>
</dbReference>
<dbReference type="Pfam" id="PF00072">
    <property type="entry name" value="Response_reg"/>
    <property type="match status" value="1"/>
</dbReference>
<dbReference type="Gene3D" id="1.10.10.10">
    <property type="entry name" value="Winged helix-like DNA-binding domain superfamily/Winged helix DNA-binding domain"/>
    <property type="match status" value="1"/>
</dbReference>
<keyword evidence="4 7" id="KW-0238">DNA-binding</keyword>
<dbReference type="InterPro" id="IPR001867">
    <property type="entry name" value="OmpR/PhoB-type_DNA-bd"/>
</dbReference>
<keyword evidence="1 6" id="KW-0597">Phosphoprotein</keyword>
<evidence type="ECO:0000313" key="11">
    <source>
        <dbReference type="Proteomes" id="UP001595681"/>
    </source>
</evidence>
<proteinExistence type="predicted"/>
<dbReference type="InterPro" id="IPR036388">
    <property type="entry name" value="WH-like_DNA-bd_sf"/>
</dbReference>
<dbReference type="SMART" id="SM00862">
    <property type="entry name" value="Trans_reg_C"/>
    <property type="match status" value="1"/>
</dbReference>
<organism evidence="10 11">
    <name type="scientific">Sphingobium rhizovicinum</name>
    <dbReference type="NCBI Taxonomy" id="432308"/>
    <lineage>
        <taxon>Bacteria</taxon>
        <taxon>Pseudomonadati</taxon>
        <taxon>Pseudomonadota</taxon>
        <taxon>Alphaproteobacteria</taxon>
        <taxon>Sphingomonadales</taxon>
        <taxon>Sphingomonadaceae</taxon>
        <taxon>Sphingobium</taxon>
    </lineage>
</organism>
<evidence type="ECO:0000256" key="4">
    <source>
        <dbReference type="ARBA" id="ARBA00023125"/>
    </source>
</evidence>
<evidence type="ECO:0000259" key="8">
    <source>
        <dbReference type="PROSITE" id="PS50110"/>
    </source>
</evidence>
<dbReference type="Pfam" id="PF00486">
    <property type="entry name" value="Trans_reg_C"/>
    <property type="match status" value="1"/>
</dbReference>
<gene>
    <name evidence="10" type="ORF">ACFOKF_21145</name>
</gene>
<protein>
    <submittedName>
        <fullName evidence="10">Response regulator transcription factor</fullName>
    </submittedName>
</protein>
<keyword evidence="5" id="KW-0804">Transcription</keyword>